<dbReference type="Gene3D" id="4.10.1110.10">
    <property type="entry name" value="AN1-like Zinc finger"/>
    <property type="match status" value="1"/>
</dbReference>
<evidence type="ECO:0000256" key="3">
    <source>
        <dbReference type="ARBA" id="ARBA00022833"/>
    </source>
</evidence>
<reference evidence="7" key="1">
    <citation type="submission" date="2021-01" db="UniProtKB">
        <authorList>
            <consortium name="EnsemblMetazoa"/>
        </authorList>
    </citation>
    <scope>IDENTIFICATION</scope>
</reference>
<accession>A0A7M7JZL7</accession>
<dbReference type="SUPFAM" id="SSF118310">
    <property type="entry name" value="AN1-like Zinc finger"/>
    <property type="match status" value="1"/>
</dbReference>
<feature type="compositionally biased region" description="Low complexity" evidence="5">
    <location>
        <begin position="33"/>
        <end position="44"/>
    </location>
</feature>
<evidence type="ECO:0000313" key="7">
    <source>
        <dbReference type="EnsemblMetazoa" id="XP_022659514"/>
    </source>
</evidence>
<keyword evidence="8" id="KW-1185">Reference proteome</keyword>
<protein>
    <recommendedName>
        <fullName evidence="6">AN1-type domain-containing protein</fullName>
    </recommendedName>
</protein>
<dbReference type="PROSITE" id="PS51039">
    <property type="entry name" value="ZF_AN1"/>
    <property type="match status" value="1"/>
</dbReference>
<dbReference type="AlphaFoldDB" id="A0A7M7JZL7"/>
<proteinExistence type="predicted"/>
<dbReference type="Proteomes" id="UP000594260">
    <property type="component" value="Unplaced"/>
</dbReference>
<evidence type="ECO:0000256" key="2">
    <source>
        <dbReference type="ARBA" id="ARBA00022771"/>
    </source>
</evidence>
<evidence type="ECO:0000313" key="8">
    <source>
        <dbReference type="Proteomes" id="UP000594260"/>
    </source>
</evidence>
<dbReference type="RefSeq" id="XP_022659514.1">
    <property type="nucleotide sequence ID" value="XM_022803779.1"/>
</dbReference>
<dbReference type="InterPro" id="IPR035896">
    <property type="entry name" value="AN1-like_Znf"/>
</dbReference>
<feature type="compositionally biased region" description="Basic and acidic residues" evidence="5">
    <location>
        <begin position="72"/>
        <end position="81"/>
    </location>
</feature>
<evidence type="ECO:0000256" key="5">
    <source>
        <dbReference type="SAM" id="MobiDB-lite"/>
    </source>
</evidence>
<name>A0A7M7JZL7_VARDE</name>
<keyword evidence="3" id="KW-0862">Zinc</keyword>
<dbReference type="SMART" id="SM00154">
    <property type="entry name" value="ZnF_AN1"/>
    <property type="match status" value="1"/>
</dbReference>
<organism evidence="7 8">
    <name type="scientific">Varroa destructor</name>
    <name type="common">Honeybee mite</name>
    <dbReference type="NCBI Taxonomy" id="109461"/>
    <lineage>
        <taxon>Eukaryota</taxon>
        <taxon>Metazoa</taxon>
        <taxon>Ecdysozoa</taxon>
        <taxon>Arthropoda</taxon>
        <taxon>Chelicerata</taxon>
        <taxon>Arachnida</taxon>
        <taxon>Acari</taxon>
        <taxon>Parasitiformes</taxon>
        <taxon>Mesostigmata</taxon>
        <taxon>Gamasina</taxon>
        <taxon>Dermanyssoidea</taxon>
        <taxon>Varroidae</taxon>
        <taxon>Varroa</taxon>
    </lineage>
</organism>
<sequence length="153" mass="17275">MLSLYGMSRRQQDFSKFSAYHMRMSDSSEQLGTSVSTSPAASTTERSRKRQKPEAEGNPAHGVASNLAVPLKEQHSDDTPAKKPRTSLSSVKRCPVCKGKLKLVSFTCRCGSEFCQRHRNPEDHDCDFDYRDLGKQELMKNNPIIRPKKITKL</sequence>
<feature type="region of interest" description="Disordered" evidence="5">
    <location>
        <begin position="25"/>
        <end position="90"/>
    </location>
</feature>
<keyword evidence="1" id="KW-0479">Metal-binding</keyword>
<dbReference type="GO" id="GO:0008270">
    <property type="term" value="F:zinc ion binding"/>
    <property type="evidence" value="ECO:0007669"/>
    <property type="project" value="UniProtKB-KW"/>
</dbReference>
<dbReference type="PANTHER" id="PTHR10634:SF67">
    <property type="entry name" value="AN1-TYPE ZINC FINGER PROTEIN 3"/>
    <property type="match status" value="1"/>
</dbReference>
<dbReference type="OrthoDB" id="428577at2759"/>
<evidence type="ECO:0000256" key="1">
    <source>
        <dbReference type="ARBA" id="ARBA00022723"/>
    </source>
</evidence>
<evidence type="ECO:0000256" key="4">
    <source>
        <dbReference type="PROSITE-ProRule" id="PRU00449"/>
    </source>
</evidence>
<dbReference type="EnsemblMetazoa" id="XM_022803779">
    <property type="protein sequence ID" value="XP_022659514"/>
    <property type="gene ID" value="LOC111249649"/>
</dbReference>
<dbReference type="PANTHER" id="PTHR10634">
    <property type="entry name" value="AN1-TYPE ZINC FINGER PROTEIN"/>
    <property type="match status" value="1"/>
</dbReference>
<dbReference type="InParanoid" id="A0A7M7JZL7"/>
<keyword evidence="2 4" id="KW-0863">Zinc-finger</keyword>
<dbReference type="Pfam" id="PF01428">
    <property type="entry name" value="zf-AN1"/>
    <property type="match status" value="1"/>
</dbReference>
<feature type="domain" description="AN1-type" evidence="6">
    <location>
        <begin position="88"/>
        <end position="134"/>
    </location>
</feature>
<dbReference type="InterPro" id="IPR050652">
    <property type="entry name" value="AN1_A20_ZnFinger"/>
</dbReference>
<evidence type="ECO:0000259" key="6">
    <source>
        <dbReference type="PROSITE" id="PS51039"/>
    </source>
</evidence>
<dbReference type="KEGG" id="vde:111249649"/>
<dbReference type="GeneID" id="111249649"/>
<dbReference type="InterPro" id="IPR000058">
    <property type="entry name" value="Znf_AN1"/>
</dbReference>